<dbReference type="AlphaFoldDB" id="A0A9W7CVD4"/>
<comment type="caution">
    <text evidence="1">The sequence shown here is derived from an EMBL/GenBank/DDBJ whole genome shotgun (WGS) entry which is preliminary data.</text>
</comment>
<dbReference type="Proteomes" id="UP001165121">
    <property type="component" value="Unassembled WGS sequence"/>
</dbReference>
<evidence type="ECO:0000313" key="2">
    <source>
        <dbReference type="Proteomes" id="UP001165121"/>
    </source>
</evidence>
<name>A0A9W7CVD4_9STRA</name>
<protein>
    <submittedName>
        <fullName evidence="1">Unnamed protein product</fullName>
    </submittedName>
</protein>
<proteinExistence type="predicted"/>
<reference evidence="1" key="1">
    <citation type="submission" date="2023-04" db="EMBL/GenBank/DDBJ databases">
        <title>Phytophthora fragariaefolia NBRC 109709.</title>
        <authorList>
            <person name="Ichikawa N."/>
            <person name="Sato H."/>
            <person name="Tonouchi N."/>
        </authorList>
    </citation>
    <scope>NUCLEOTIDE SEQUENCE</scope>
    <source>
        <strain evidence="1">NBRC 109709</strain>
    </source>
</reference>
<organism evidence="1 2">
    <name type="scientific">Phytophthora fragariaefolia</name>
    <dbReference type="NCBI Taxonomy" id="1490495"/>
    <lineage>
        <taxon>Eukaryota</taxon>
        <taxon>Sar</taxon>
        <taxon>Stramenopiles</taxon>
        <taxon>Oomycota</taxon>
        <taxon>Peronosporomycetes</taxon>
        <taxon>Peronosporales</taxon>
        <taxon>Peronosporaceae</taxon>
        <taxon>Phytophthora</taxon>
    </lineage>
</organism>
<gene>
    <name evidence="1" type="ORF">Pfra01_001347900</name>
</gene>
<sequence length="180" mass="18132">MGPPGRIMGPSWRRPLSLPRSCIARAEYATVSRRRSRARTGSSLQLSSLATATVWPRTFSGASQGGVGALPSAARDVAHSPPSGAVALASPARVGAVALASTVHAGASPLASACFPSPHVGACSPLAGAEAFPSVDADIPPPTARSDACAHAACVPLVHGGFPRSIPLAWPSYHQSGALE</sequence>
<keyword evidence="2" id="KW-1185">Reference proteome</keyword>
<accession>A0A9W7CVD4</accession>
<evidence type="ECO:0000313" key="1">
    <source>
        <dbReference type="EMBL" id="GMF41921.1"/>
    </source>
</evidence>
<dbReference type="EMBL" id="BSXT01001388">
    <property type="protein sequence ID" value="GMF41921.1"/>
    <property type="molecule type" value="Genomic_DNA"/>
</dbReference>